<dbReference type="Proteomes" id="UP000214646">
    <property type="component" value="Unassembled WGS sequence"/>
</dbReference>
<organism evidence="4 5">
    <name type="scientific">Fimbriiglobus ruber</name>
    <dbReference type="NCBI Taxonomy" id="1908690"/>
    <lineage>
        <taxon>Bacteria</taxon>
        <taxon>Pseudomonadati</taxon>
        <taxon>Planctomycetota</taxon>
        <taxon>Planctomycetia</taxon>
        <taxon>Gemmatales</taxon>
        <taxon>Gemmataceae</taxon>
        <taxon>Fimbriiglobus</taxon>
    </lineage>
</organism>
<name>A0A225DU06_9BACT</name>
<keyword evidence="2" id="KW-1133">Transmembrane helix</keyword>
<reference evidence="5" key="1">
    <citation type="submission" date="2017-06" db="EMBL/GenBank/DDBJ databases">
        <title>Genome analysis of Fimbriiglobus ruber SP5, the first member of the order Planctomycetales with confirmed chitinolytic capability.</title>
        <authorList>
            <person name="Ravin N.V."/>
            <person name="Rakitin A.L."/>
            <person name="Ivanova A.A."/>
            <person name="Beletsky A.V."/>
            <person name="Kulichevskaya I.S."/>
            <person name="Mardanov A.V."/>
            <person name="Dedysh S.N."/>
        </authorList>
    </citation>
    <scope>NUCLEOTIDE SEQUENCE [LARGE SCALE GENOMIC DNA]</scope>
    <source>
        <strain evidence="5">SP5</strain>
    </source>
</reference>
<proteinExistence type="predicted"/>
<gene>
    <name evidence="4" type="ORF">FRUB_05745</name>
</gene>
<comment type="caution">
    <text evidence="4">The sequence shown here is derived from an EMBL/GenBank/DDBJ whole genome shotgun (WGS) entry which is preliminary data.</text>
</comment>
<feature type="transmembrane region" description="Helical" evidence="2">
    <location>
        <begin position="42"/>
        <end position="68"/>
    </location>
</feature>
<evidence type="ECO:0000256" key="1">
    <source>
        <dbReference type="SAM" id="MobiDB-lite"/>
    </source>
</evidence>
<evidence type="ECO:0000256" key="2">
    <source>
        <dbReference type="SAM" id="Phobius"/>
    </source>
</evidence>
<evidence type="ECO:0000313" key="4">
    <source>
        <dbReference type="EMBL" id="OWK39855.1"/>
    </source>
</evidence>
<dbReference type="InterPro" id="IPR021309">
    <property type="entry name" value="YgaP-like_TM"/>
</dbReference>
<protein>
    <recommendedName>
        <fullName evidence="3">Inner membrane protein YgaP-like transmembrane domain-containing protein</fullName>
    </recommendedName>
</protein>
<keyword evidence="2" id="KW-0472">Membrane</keyword>
<dbReference type="AlphaFoldDB" id="A0A225DU06"/>
<evidence type="ECO:0000259" key="3">
    <source>
        <dbReference type="Pfam" id="PF11127"/>
    </source>
</evidence>
<evidence type="ECO:0000313" key="5">
    <source>
        <dbReference type="Proteomes" id="UP000214646"/>
    </source>
</evidence>
<dbReference type="RefSeq" id="WP_088256690.1">
    <property type="nucleotide sequence ID" value="NZ_NIDE01000009.1"/>
</dbReference>
<sequence>MTDAQNFSLTRQGVRDLDRPIHPTGRVNVGLSERAASTVGGAVLAGLGVGHLNVLGLLLVAAGGALVYRGLTGHCSTYAATGTTTAV</sequence>
<feature type="domain" description="Inner membrane protein YgaP-like transmembrane" evidence="3">
    <location>
        <begin position="27"/>
        <end position="85"/>
    </location>
</feature>
<keyword evidence="2" id="KW-0812">Transmembrane</keyword>
<dbReference type="OrthoDB" id="291835at2"/>
<feature type="compositionally biased region" description="Polar residues" evidence="1">
    <location>
        <begin position="1"/>
        <end position="11"/>
    </location>
</feature>
<keyword evidence="5" id="KW-1185">Reference proteome</keyword>
<feature type="region of interest" description="Disordered" evidence="1">
    <location>
        <begin position="1"/>
        <end position="21"/>
    </location>
</feature>
<dbReference type="EMBL" id="NIDE01000009">
    <property type="protein sequence ID" value="OWK39855.1"/>
    <property type="molecule type" value="Genomic_DNA"/>
</dbReference>
<dbReference type="Pfam" id="PF11127">
    <property type="entry name" value="YgaP-like_TM"/>
    <property type="match status" value="1"/>
</dbReference>
<accession>A0A225DU06</accession>